<dbReference type="InterPro" id="IPR016181">
    <property type="entry name" value="Acyl_CoA_acyltransferase"/>
</dbReference>
<dbReference type="AlphaFoldDB" id="D7D8S9"/>
<dbReference type="Pfam" id="PF00583">
    <property type="entry name" value="Acetyltransf_1"/>
    <property type="match status" value="1"/>
</dbReference>
<dbReference type="GO" id="GO:0004596">
    <property type="term" value="F:protein-N-terminal amino-acid acetyltransferase activity"/>
    <property type="evidence" value="ECO:0007669"/>
    <property type="project" value="InterPro"/>
</dbReference>
<dbReference type="InterPro" id="IPR045047">
    <property type="entry name" value="Ard1-like"/>
</dbReference>
<evidence type="ECO:0000313" key="5">
    <source>
        <dbReference type="Proteomes" id="UP000002573"/>
    </source>
</evidence>
<dbReference type="SUPFAM" id="SSF55729">
    <property type="entry name" value="Acyl-CoA N-acyltransferases (Nat)"/>
    <property type="match status" value="1"/>
</dbReference>
<feature type="domain" description="N-acetyltransferase" evidence="3">
    <location>
        <begin position="36"/>
        <end position="191"/>
    </location>
</feature>
<dbReference type="CDD" id="cd04301">
    <property type="entry name" value="NAT_SF"/>
    <property type="match status" value="1"/>
</dbReference>
<dbReference type="KEGG" id="shc:Shell_1071"/>
<dbReference type="GO" id="GO:0031415">
    <property type="term" value="C:NatA complex"/>
    <property type="evidence" value="ECO:0007669"/>
    <property type="project" value="InterPro"/>
</dbReference>
<dbReference type="Gene3D" id="3.40.630.30">
    <property type="match status" value="1"/>
</dbReference>
<name>D7D8S9_STAHD</name>
<organism evidence="4 5">
    <name type="scientific">Staphylothermus hellenicus (strain DSM 12710 / JCM 10830 / BK20S6-10-b1 / P8)</name>
    <dbReference type="NCBI Taxonomy" id="591019"/>
    <lineage>
        <taxon>Archaea</taxon>
        <taxon>Thermoproteota</taxon>
        <taxon>Thermoprotei</taxon>
        <taxon>Desulfurococcales</taxon>
        <taxon>Desulfurococcaceae</taxon>
        <taxon>Staphylothermus</taxon>
    </lineage>
</organism>
<keyword evidence="2" id="KW-0012">Acyltransferase</keyword>
<accession>D7D8S9</accession>
<gene>
    <name evidence="4" type="ordered locus">Shell_1071</name>
</gene>
<dbReference type="OrthoDB" id="43754at2157"/>
<evidence type="ECO:0000256" key="1">
    <source>
        <dbReference type="ARBA" id="ARBA00022679"/>
    </source>
</evidence>
<protein>
    <submittedName>
        <fullName evidence="4">Ribosomal-protein-alanine acetyltransferase</fullName>
    </submittedName>
</protein>
<dbReference type="RefSeq" id="WP_013143373.1">
    <property type="nucleotide sequence ID" value="NC_014205.1"/>
</dbReference>
<evidence type="ECO:0000313" key="4">
    <source>
        <dbReference type="EMBL" id="ADI32175.1"/>
    </source>
</evidence>
<keyword evidence="5" id="KW-1185">Reference proteome</keyword>
<evidence type="ECO:0000256" key="2">
    <source>
        <dbReference type="ARBA" id="ARBA00023315"/>
    </source>
</evidence>
<reference evidence="4 5" key="2">
    <citation type="journal article" date="2011" name="Stand. Genomic Sci.">
        <title>Complete genome sequence of Staphylothermus hellenicus P8.</title>
        <authorList>
            <person name="Anderson I."/>
            <person name="Wirth R."/>
            <person name="Lucas S."/>
            <person name="Copeland A."/>
            <person name="Lapidus A."/>
            <person name="Cheng J.F."/>
            <person name="Goodwin L."/>
            <person name="Pitluck S."/>
            <person name="Davenport K."/>
            <person name="Detter J.C."/>
            <person name="Han C."/>
            <person name="Tapia R."/>
            <person name="Land M."/>
            <person name="Hauser L."/>
            <person name="Pati A."/>
            <person name="Mikhailova N."/>
            <person name="Woyke T."/>
            <person name="Klenk H.P."/>
            <person name="Kyrpides N."/>
            <person name="Ivanova N."/>
        </authorList>
    </citation>
    <scope>NUCLEOTIDE SEQUENCE [LARGE SCALE GENOMIC DNA]</scope>
    <source>
        <strain evidence="5">DSM 12710 / JCM 10830 / BK20S6-10-b1 / P8</strain>
    </source>
</reference>
<dbReference type="STRING" id="591019.Shell_1071"/>
<dbReference type="EMBL" id="CP002051">
    <property type="protein sequence ID" value="ADI32175.1"/>
    <property type="molecule type" value="Genomic_DNA"/>
</dbReference>
<dbReference type="PROSITE" id="PS51186">
    <property type="entry name" value="GNAT"/>
    <property type="match status" value="1"/>
</dbReference>
<dbReference type="PANTHER" id="PTHR23091:SF4">
    <property type="entry name" value="N-TERMINAL AMINO-ACID N(ALPHA)-ACETYLTRANSFERASE NATA"/>
    <property type="match status" value="1"/>
</dbReference>
<dbReference type="GeneID" id="9234360"/>
<keyword evidence="1 4" id="KW-0808">Transferase</keyword>
<sequence length="191" mass="22541">MIFWRKNKEVNEKDIPSIYEIFENAEKKLQEKAQGYRIRNAEEKDLDDVRQINMITLPENYPSYFFRELWIKYGKSFYVAEAPGGKIVGYIMCRVETKPGYFKHFLVKSGHIVSIAVLEKHRRKGLGHALMAYALKSLYEEYRCSESYLEVRVTNKPAINLYEKLGFKTIKILHHYYLDGEDAFLMARPLP</sequence>
<dbReference type="eggNOG" id="arCOG00833">
    <property type="taxonomic scope" value="Archaea"/>
</dbReference>
<dbReference type="HOGENOM" id="CLU_013985_23_0_2"/>
<proteinExistence type="predicted"/>
<dbReference type="PANTHER" id="PTHR23091">
    <property type="entry name" value="N-TERMINAL ACETYLTRANSFERASE"/>
    <property type="match status" value="1"/>
</dbReference>
<dbReference type="Proteomes" id="UP000002573">
    <property type="component" value="Chromosome"/>
</dbReference>
<evidence type="ECO:0000259" key="3">
    <source>
        <dbReference type="PROSITE" id="PS51186"/>
    </source>
</evidence>
<reference evidence="5" key="1">
    <citation type="submission" date="2010-05" db="EMBL/GenBank/DDBJ databases">
        <title>Complete sequence of Staphylothermus hellenicus DSM 12710.</title>
        <authorList>
            <consortium name="US DOE Joint Genome Institute"/>
            <person name="Lucas S."/>
            <person name="Copeland A."/>
            <person name="Lapidus A."/>
            <person name="Cheng J.-F."/>
            <person name="Bruce D."/>
            <person name="Goodwin L."/>
            <person name="Pitluck S."/>
            <person name="Davenport K."/>
            <person name="Detter J.C."/>
            <person name="Han C."/>
            <person name="Tapia R."/>
            <person name="Larimer F."/>
            <person name="Land M."/>
            <person name="Hauser L."/>
            <person name="Kyrpides N."/>
            <person name="Mikhailova N."/>
            <person name="Anderson I.J."/>
            <person name="Woyke T."/>
        </authorList>
    </citation>
    <scope>NUCLEOTIDE SEQUENCE [LARGE SCALE GENOMIC DNA]</scope>
    <source>
        <strain evidence="5">DSM 12710 / JCM 10830 / BK20S6-10-b1 / P8</strain>
    </source>
</reference>
<dbReference type="InterPro" id="IPR000182">
    <property type="entry name" value="GNAT_dom"/>
</dbReference>